<keyword evidence="2 3" id="KW-0647">Proteasome</keyword>
<comment type="subcellular location">
    <subcellularLocation>
        <location evidence="4">Cytoplasm</location>
    </subcellularLocation>
    <subcellularLocation>
        <location evidence="4">Nucleus</location>
    </subcellularLocation>
</comment>
<evidence type="ECO:0000256" key="1">
    <source>
        <dbReference type="ARBA" id="ARBA00022490"/>
    </source>
</evidence>
<evidence type="ECO:0000313" key="6">
    <source>
        <dbReference type="EMBL" id="CAD8886235.1"/>
    </source>
</evidence>
<sequence length="246" mass="26971">MSYDRAITVFSPDGHLFQVEYAMEAVRRGSATVGIRASDAVILAVERRATARLQDSRTIRKIVSVDDHVRLAFAGLTADARVLVNKARVECQSYRLTCEDAPSIEYIARYIARTQQKYTQRGGVRPFGITTLLAGFSQSGSPCLYQTDPAGTYSSWKANAVGGRNAKSMREFLEKNCDDSMSETDAVKLAVKALLEVVDSGAKNMEISVSRKNSSVILEEEVVDKIVKEIEAEAEESKTGSESKGE</sequence>
<reference evidence="6" key="1">
    <citation type="submission" date="2021-01" db="EMBL/GenBank/DDBJ databases">
        <authorList>
            <person name="Corre E."/>
            <person name="Pelletier E."/>
            <person name="Niang G."/>
            <person name="Scheremetjew M."/>
            <person name="Finn R."/>
            <person name="Kale V."/>
            <person name="Holt S."/>
            <person name="Cochrane G."/>
            <person name="Meng A."/>
            <person name="Brown T."/>
            <person name="Cohen L."/>
        </authorList>
    </citation>
    <scope>NUCLEOTIDE SEQUENCE</scope>
    <source>
        <strain evidence="6">308</strain>
    </source>
</reference>
<dbReference type="CDD" id="cd03755">
    <property type="entry name" value="proteasome_alpha_type_7"/>
    <property type="match status" value="1"/>
</dbReference>
<dbReference type="InterPro" id="IPR001353">
    <property type="entry name" value="Proteasome_sua/b"/>
</dbReference>
<dbReference type="AlphaFoldDB" id="A0A7S1FT14"/>
<protein>
    <recommendedName>
        <fullName evidence="4">Proteasome subunit alpha type</fullName>
    </recommendedName>
</protein>
<dbReference type="InterPro" id="IPR000426">
    <property type="entry name" value="Proteasome_asu_N"/>
</dbReference>
<name>A0A7S1FT14_9STRA</name>
<evidence type="ECO:0000259" key="5">
    <source>
        <dbReference type="PROSITE" id="PS00388"/>
    </source>
</evidence>
<evidence type="ECO:0000256" key="4">
    <source>
        <dbReference type="RuleBase" id="RU000551"/>
    </source>
</evidence>
<dbReference type="GO" id="GO:0006511">
    <property type="term" value="P:ubiquitin-dependent protein catabolic process"/>
    <property type="evidence" value="ECO:0007669"/>
    <property type="project" value="InterPro"/>
</dbReference>
<dbReference type="FunFam" id="3.60.20.10:FF:000004">
    <property type="entry name" value="Proteasome subunit alpha type-4"/>
    <property type="match status" value="1"/>
</dbReference>
<accession>A0A7S1FT14</accession>
<proteinExistence type="inferred from homology"/>
<dbReference type="SMART" id="SM00948">
    <property type="entry name" value="Proteasome_A_N"/>
    <property type="match status" value="1"/>
</dbReference>
<dbReference type="EMBL" id="HBFR01018479">
    <property type="protein sequence ID" value="CAD8886235.1"/>
    <property type="molecule type" value="Transcribed_RNA"/>
</dbReference>
<evidence type="ECO:0000256" key="3">
    <source>
        <dbReference type="PROSITE-ProRule" id="PRU00808"/>
    </source>
</evidence>
<dbReference type="Pfam" id="PF00227">
    <property type="entry name" value="Proteasome"/>
    <property type="match status" value="1"/>
</dbReference>
<dbReference type="InterPro" id="IPR029055">
    <property type="entry name" value="Ntn_hydrolases_N"/>
</dbReference>
<dbReference type="GO" id="GO:0019773">
    <property type="term" value="C:proteasome core complex, alpha-subunit complex"/>
    <property type="evidence" value="ECO:0007669"/>
    <property type="project" value="UniProtKB-UniRule"/>
</dbReference>
<keyword evidence="4" id="KW-0539">Nucleus</keyword>
<dbReference type="SUPFAM" id="SSF56235">
    <property type="entry name" value="N-terminal nucleophile aminohydrolases (Ntn hydrolases)"/>
    <property type="match status" value="1"/>
</dbReference>
<dbReference type="Pfam" id="PF10584">
    <property type="entry name" value="Proteasome_A_N"/>
    <property type="match status" value="1"/>
</dbReference>
<comment type="similarity">
    <text evidence="3 4">Belongs to the peptidase T1A family.</text>
</comment>
<dbReference type="InterPro" id="IPR050115">
    <property type="entry name" value="Proteasome_alpha"/>
</dbReference>
<dbReference type="PROSITE" id="PS00388">
    <property type="entry name" value="PROTEASOME_ALPHA_1"/>
    <property type="match status" value="1"/>
</dbReference>
<feature type="domain" description="Proteasome alpha-type subunits" evidence="5">
    <location>
        <begin position="3"/>
        <end position="25"/>
    </location>
</feature>
<dbReference type="GO" id="GO:0005634">
    <property type="term" value="C:nucleus"/>
    <property type="evidence" value="ECO:0007669"/>
    <property type="project" value="UniProtKB-SubCell"/>
</dbReference>
<dbReference type="PANTHER" id="PTHR11599">
    <property type="entry name" value="PROTEASOME SUBUNIT ALPHA/BETA"/>
    <property type="match status" value="1"/>
</dbReference>
<gene>
    <name evidence="6" type="ORF">CHYS00102_LOCUS13433</name>
</gene>
<dbReference type="InterPro" id="IPR023332">
    <property type="entry name" value="Proteasome_alpha-type"/>
</dbReference>
<dbReference type="GO" id="GO:0005737">
    <property type="term" value="C:cytoplasm"/>
    <property type="evidence" value="ECO:0007669"/>
    <property type="project" value="UniProtKB-SubCell"/>
</dbReference>
<comment type="subunit">
    <text evidence="4">The 26S proteasome consists of a 20S proteasome core and two 19S regulatory subunits.</text>
</comment>
<dbReference type="PROSITE" id="PS51475">
    <property type="entry name" value="PROTEASOME_ALPHA_2"/>
    <property type="match status" value="1"/>
</dbReference>
<keyword evidence="1 4" id="KW-0963">Cytoplasm</keyword>
<evidence type="ECO:0000256" key="2">
    <source>
        <dbReference type="ARBA" id="ARBA00022942"/>
    </source>
</evidence>
<dbReference type="Gene3D" id="3.60.20.10">
    <property type="entry name" value="Glutamine Phosphoribosylpyrophosphate, subunit 1, domain 1"/>
    <property type="match status" value="1"/>
</dbReference>
<dbReference type="NCBIfam" id="NF003075">
    <property type="entry name" value="PRK03996.1"/>
    <property type="match status" value="1"/>
</dbReference>
<organism evidence="6">
    <name type="scientific">Corethron hystrix</name>
    <dbReference type="NCBI Taxonomy" id="216773"/>
    <lineage>
        <taxon>Eukaryota</taxon>
        <taxon>Sar</taxon>
        <taxon>Stramenopiles</taxon>
        <taxon>Ochrophyta</taxon>
        <taxon>Bacillariophyta</taxon>
        <taxon>Coscinodiscophyceae</taxon>
        <taxon>Corethrophycidae</taxon>
        <taxon>Corethrales</taxon>
        <taxon>Corethraceae</taxon>
        <taxon>Corethron</taxon>
    </lineage>
</organism>